<dbReference type="Gene3D" id="3.40.630.30">
    <property type="match status" value="1"/>
</dbReference>
<keyword evidence="5" id="KW-1185">Reference proteome</keyword>
<dbReference type="SUPFAM" id="SSF55729">
    <property type="entry name" value="Acyl-CoA N-acyltransferases (Nat)"/>
    <property type="match status" value="1"/>
</dbReference>
<dbReference type="InterPro" id="IPR000182">
    <property type="entry name" value="GNAT_dom"/>
</dbReference>
<dbReference type="EMBL" id="QZEW01000086">
    <property type="protein sequence ID" value="RJL07702.1"/>
    <property type="molecule type" value="Genomic_DNA"/>
</dbReference>
<proteinExistence type="predicted"/>
<organism evidence="4 5">
    <name type="scientific">Paracoccus siganidrum</name>
    <dbReference type="NCBI Taxonomy" id="1276757"/>
    <lineage>
        <taxon>Bacteria</taxon>
        <taxon>Pseudomonadati</taxon>
        <taxon>Pseudomonadota</taxon>
        <taxon>Alphaproteobacteria</taxon>
        <taxon>Rhodobacterales</taxon>
        <taxon>Paracoccaceae</taxon>
        <taxon>Paracoccus</taxon>
    </lineage>
</organism>
<evidence type="ECO:0000313" key="4">
    <source>
        <dbReference type="EMBL" id="RJL07702.1"/>
    </source>
</evidence>
<comment type="caution">
    <text evidence="4">The sequence shown here is derived from an EMBL/GenBank/DDBJ whole genome shotgun (WGS) entry which is preliminary data.</text>
</comment>
<dbReference type="PROSITE" id="PS51186">
    <property type="entry name" value="GNAT"/>
    <property type="match status" value="1"/>
</dbReference>
<dbReference type="RefSeq" id="WP_119900014.1">
    <property type="nucleotide sequence ID" value="NZ_QNRC01000006.1"/>
</dbReference>
<dbReference type="AlphaFoldDB" id="A0A419A343"/>
<accession>A0A419A343</accession>
<dbReference type="InterPro" id="IPR016181">
    <property type="entry name" value="Acyl_CoA_acyltransferase"/>
</dbReference>
<name>A0A419A343_9RHOB</name>
<sequence>MAIGRARARDWTLAPRRAKLSRKRRGCEAGMTDGTVADQELTIARESPLRDDLALLFQRHTADMHADTPPESIHMLPRESLAVPGIGFHVARLGGVPVAMGAMKRLDDAHGELKSMHVLAEYRGRGLSRLMLEHLIAEARADGLRRLSLETGVQPTFLAARALYARAGFADCPPFGDYRADPNSVFMTRTI</sequence>
<evidence type="ECO:0000259" key="3">
    <source>
        <dbReference type="PROSITE" id="PS51186"/>
    </source>
</evidence>
<gene>
    <name evidence="4" type="ORF">D3P05_17410</name>
</gene>
<dbReference type="InterPro" id="IPR050832">
    <property type="entry name" value="Bact_Acetyltransf"/>
</dbReference>
<protein>
    <submittedName>
        <fullName evidence="4">GNAT family N-acetyltransferase</fullName>
    </submittedName>
</protein>
<keyword evidence="1 4" id="KW-0808">Transferase</keyword>
<dbReference type="PANTHER" id="PTHR43877:SF5">
    <property type="entry name" value="BLL8307 PROTEIN"/>
    <property type="match status" value="1"/>
</dbReference>
<evidence type="ECO:0000256" key="1">
    <source>
        <dbReference type="ARBA" id="ARBA00022679"/>
    </source>
</evidence>
<dbReference type="Proteomes" id="UP000283587">
    <property type="component" value="Unassembled WGS sequence"/>
</dbReference>
<reference evidence="5" key="1">
    <citation type="submission" date="2018-09" db="EMBL/GenBank/DDBJ databases">
        <title>Paracoccus onubensis nov. sp. a moderate halophilic bacterium isolated from Gruta de las Maravillas (Aracena, Spain).</title>
        <authorList>
            <person name="Jurado V."/>
            <person name="Gutierrez-Patricio S."/>
            <person name="Gonzalez-Pimentel J.L."/>
            <person name="Miller A.Z."/>
            <person name="Laiz L."/>
            <person name="Saiz-Jimenez C."/>
        </authorList>
    </citation>
    <scope>NUCLEOTIDE SEQUENCE [LARGE SCALE GENOMIC DNA]</scope>
    <source>
        <strain evidence="5">DSM 26381</strain>
    </source>
</reference>
<feature type="domain" description="N-acetyltransferase" evidence="3">
    <location>
        <begin position="41"/>
        <end position="191"/>
    </location>
</feature>
<evidence type="ECO:0000313" key="5">
    <source>
        <dbReference type="Proteomes" id="UP000283587"/>
    </source>
</evidence>
<dbReference type="OrthoDB" id="9803233at2"/>
<evidence type="ECO:0000256" key="2">
    <source>
        <dbReference type="ARBA" id="ARBA00023315"/>
    </source>
</evidence>
<dbReference type="GO" id="GO:0016747">
    <property type="term" value="F:acyltransferase activity, transferring groups other than amino-acyl groups"/>
    <property type="evidence" value="ECO:0007669"/>
    <property type="project" value="InterPro"/>
</dbReference>
<dbReference type="CDD" id="cd04301">
    <property type="entry name" value="NAT_SF"/>
    <property type="match status" value="1"/>
</dbReference>
<keyword evidence="2" id="KW-0012">Acyltransferase</keyword>
<dbReference type="PANTHER" id="PTHR43877">
    <property type="entry name" value="AMINOALKYLPHOSPHONATE N-ACETYLTRANSFERASE-RELATED-RELATED"/>
    <property type="match status" value="1"/>
</dbReference>
<dbReference type="Pfam" id="PF00583">
    <property type="entry name" value="Acetyltransf_1"/>
    <property type="match status" value="1"/>
</dbReference>